<evidence type="ECO:0000313" key="1">
    <source>
        <dbReference type="EMBL" id="WMT80094.1"/>
    </source>
</evidence>
<dbReference type="EMBL" id="CP101637">
    <property type="protein sequence ID" value="WMT80094.1"/>
    <property type="molecule type" value="Genomic_DNA"/>
</dbReference>
<reference evidence="1 2" key="1">
    <citation type="submission" date="2022-07" db="EMBL/GenBank/DDBJ databases">
        <title>Genome sequence of Terrisporobacter mayombei DSM6539.</title>
        <authorList>
            <person name="Boeer T."/>
            <person name="Bengelsdorf F.R."/>
            <person name="Daniel R."/>
            <person name="Poehlein A."/>
        </authorList>
    </citation>
    <scope>NUCLEOTIDE SEQUENCE [LARGE SCALE GENOMIC DNA]</scope>
    <source>
        <strain evidence="1 2">DSM 6539</strain>
    </source>
</reference>
<protein>
    <submittedName>
        <fullName evidence="1">Uncharacterized protein</fullName>
    </submittedName>
</protein>
<organism evidence="1 2">
    <name type="scientific">Terrisporobacter mayombei</name>
    <dbReference type="NCBI Taxonomy" id="1541"/>
    <lineage>
        <taxon>Bacteria</taxon>
        <taxon>Bacillati</taxon>
        <taxon>Bacillota</taxon>
        <taxon>Clostridia</taxon>
        <taxon>Peptostreptococcales</taxon>
        <taxon>Peptostreptococcaceae</taxon>
        <taxon>Terrisporobacter</taxon>
    </lineage>
</organism>
<accession>A0ABY9PYK7</accession>
<evidence type="ECO:0000313" key="2">
    <source>
        <dbReference type="Proteomes" id="UP001235030"/>
    </source>
</evidence>
<dbReference type="RefSeq" id="WP_309164871.1">
    <property type="nucleotide sequence ID" value="NZ_CP101637.1"/>
</dbReference>
<name>A0ABY9PYK7_9FIRM</name>
<proteinExistence type="predicted"/>
<gene>
    <name evidence="1" type="ORF">TEMA_04060</name>
</gene>
<dbReference type="Proteomes" id="UP001235030">
    <property type="component" value="Chromosome"/>
</dbReference>
<sequence length="51" mass="5798">MNNIKNEVLIVLTEQWNDWEASYAIAVLNSFSDYKVKTIAVDDFPKMSMGG</sequence>
<keyword evidence="2" id="KW-1185">Reference proteome</keyword>